<dbReference type="VEuPathDB" id="FungiDB:RhiirA1_459142"/>
<gene>
    <name evidence="1" type="ORF">RhiirA4_480691</name>
    <name evidence="2" type="ORF">RhiirA4_486104</name>
</gene>
<evidence type="ECO:0000313" key="1">
    <source>
        <dbReference type="EMBL" id="PKY58621.1"/>
    </source>
</evidence>
<proteinExistence type="predicted"/>
<organism evidence="2 3">
    <name type="scientific">Rhizophagus irregularis</name>
    <dbReference type="NCBI Taxonomy" id="588596"/>
    <lineage>
        <taxon>Eukaryota</taxon>
        <taxon>Fungi</taxon>
        <taxon>Fungi incertae sedis</taxon>
        <taxon>Mucoromycota</taxon>
        <taxon>Glomeromycotina</taxon>
        <taxon>Glomeromycetes</taxon>
        <taxon>Glomerales</taxon>
        <taxon>Glomeraceae</taxon>
        <taxon>Rhizophagus</taxon>
    </lineage>
</organism>
<dbReference type="Proteomes" id="UP000234323">
    <property type="component" value="Unassembled WGS sequence"/>
</dbReference>
<accession>A0A2I1HQZ4</accession>
<evidence type="ECO:0000313" key="3">
    <source>
        <dbReference type="Proteomes" id="UP000234323"/>
    </source>
</evidence>
<sequence length="103" mass="11998">MNSNEGGNTKLSISFDIDLSTLIDVVLENNDSENINCEIWRYIKSDIYILTYGLAILKIRNFQDDLEKQSAKHPSLDTTYLKWYEILSSLDYINIKCSHKILY</sequence>
<name>A0A2I1HQZ4_9GLOM</name>
<reference evidence="2 3" key="1">
    <citation type="submission" date="2015-10" db="EMBL/GenBank/DDBJ databases">
        <title>Genome analyses suggest a sexual origin of heterokaryosis in a supposedly ancient asexual fungus.</title>
        <authorList>
            <person name="Ropars J."/>
            <person name="Sedzielewska K."/>
            <person name="Noel J."/>
            <person name="Charron P."/>
            <person name="Farinelli L."/>
            <person name="Marton T."/>
            <person name="Kruger M."/>
            <person name="Pelin A."/>
            <person name="Brachmann A."/>
            <person name="Corradi N."/>
        </authorList>
    </citation>
    <scope>NUCLEOTIDE SEQUENCE [LARGE SCALE GENOMIC DNA]</scope>
    <source>
        <strain evidence="2 3">A4</strain>
    </source>
</reference>
<comment type="caution">
    <text evidence="2">The sequence shown here is derived from an EMBL/GenBank/DDBJ whole genome shotgun (WGS) entry which is preliminary data.</text>
</comment>
<evidence type="ECO:0000313" key="2">
    <source>
        <dbReference type="EMBL" id="PKY61309.1"/>
    </source>
</evidence>
<dbReference type="AlphaFoldDB" id="A0A2I1HQZ4"/>
<dbReference type="EMBL" id="LLXI01003100">
    <property type="protein sequence ID" value="PKY58621.1"/>
    <property type="molecule type" value="Genomic_DNA"/>
</dbReference>
<protein>
    <submittedName>
        <fullName evidence="2">Uncharacterized protein</fullName>
    </submittedName>
</protein>
<dbReference type="EMBL" id="LLXI01005181">
    <property type="protein sequence ID" value="PKY61309.1"/>
    <property type="molecule type" value="Genomic_DNA"/>
</dbReference>
<keyword evidence="3" id="KW-1185">Reference proteome</keyword>